<reference evidence="2" key="1">
    <citation type="journal article" date="2019" name="Int. J. Syst. Evol. Microbiol.">
        <title>The Global Catalogue of Microorganisms (GCM) 10K type strain sequencing project: providing services to taxonomists for standard genome sequencing and annotation.</title>
        <authorList>
            <consortium name="The Broad Institute Genomics Platform"/>
            <consortium name="The Broad Institute Genome Sequencing Center for Infectious Disease"/>
            <person name="Wu L."/>
            <person name="Ma J."/>
        </authorList>
    </citation>
    <scope>NUCLEOTIDE SEQUENCE [LARGE SCALE GENOMIC DNA]</scope>
    <source>
        <strain evidence="2">JCM 13584</strain>
    </source>
</reference>
<evidence type="ECO:0000313" key="1">
    <source>
        <dbReference type="EMBL" id="GAA1942401.1"/>
    </source>
</evidence>
<accession>A0ABP5BE70</accession>
<name>A0ABP5BE70_9MICO</name>
<dbReference type="EMBL" id="BAAAMK010000001">
    <property type="protein sequence ID" value="GAA1942401.1"/>
    <property type="molecule type" value="Genomic_DNA"/>
</dbReference>
<proteinExistence type="predicted"/>
<evidence type="ECO:0000313" key="2">
    <source>
        <dbReference type="Proteomes" id="UP001499954"/>
    </source>
</evidence>
<dbReference type="RefSeq" id="WP_157414745.1">
    <property type="nucleotide sequence ID" value="NZ_BAAAMK010000001.1"/>
</dbReference>
<gene>
    <name evidence="1" type="ORF">GCM10009717_05970</name>
</gene>
<comment type="caution">
    <text evidence="1">The sequence shown here is derived from an EMBL/GenBank/DDBJ whole genome shotgun (WGS) entry which is preliminary data.</text>
</comment>
<protein>
    <submittedName>
        <fullName evidence="1">Uncharacterized protein</fullName>
    </submittedName>
</protein>
<dbReference type="Proteomes" id="UP001499954">
    <property type="component" value="Unassembled WGS sequence"/>
</dbReference>
<sequence length="96" mass="10869">MDEEVIAYFIARQAAVDPCAVSRYSVYLNNLKVQVTIHDYGESAGATRFMAEARYVEQPDEREIEMNTWGLSLGNADSTVRGALDNVHWNVFRPLD</sequence>
<organism evidence="1 2">
    <name type="scientific">Agromyces allii</name>
    <dbReference type="NCBI Taxonomy" id="393607"/>
    <lineage>
        <taxon>Bacteria</taxon>
        <taxon>Bacillati</taxon>
        <taxon>Actinomycetota</taxon>
        <taxon>Actinomycetes</taxon>
        <taxon>Micrococcales</taxon>
        <taxon>Microbacteriaceae</taxon>
        <taxon>Agromyces</taxon>
    </lineage>
</organism>
<keyword evidence="2" id="KW-1185">Reference proteome</keyword>